<keyword evidence="3" id="KW-1185">Reference proteome</keyword>
<sequence length="50" mass="5315">MTSCPAIVVMKKAEDTIVTEDKTLQKKPSSLPSASTGSGEETEKSETTNK</sequence>
<gene>
    <name evidence="2" type="ORF">PACLA_8A079930</name>
</gene>
<dbReference type="Proteomes" id="UP001152795">
    <property type="component" value="Unassembled WGS sequence"/>
</dbReference>
<organism evidence="2 3">
    <name type="scientific">Paramuricea clavata</name>
    <name type="common">Red gorgonian</name>
    <name type="synonym">Violescent sea-whip</name>
    <dbReference type="NCBI Taxonomy" id="317549"/>
    <lineage>
        <taxon>Eukaryota</taxon>
        <taxon>Metazoa</taxon>
        <taxon>Cnidaria</taxon>
        <taxon>Anthozoa</taxon>
        <taxon>Octocorallia</taxon>
        <taxon>Malacalcyonacea</taxon>
        <taxon>Plexauridae</taxon>
        <taxon>Paramuricea</taxon>
    </lineage>
</organism>
<evidence type="ECO:0000256" key="1">
    <source>
        <dbReference type="SAM" id="MobiDB-lite"/>
    </source>
</evidence>
<name>A0A6S7K6I7_PARCT</name>
<evidence type="ECO:0000313" key="2">
    <source>
        <dbReference type="EMBL" id="CAB4023883.1"/>
    </source>
</evidence>
<dbReference type="EMBL" id="CACRXK020012732">
    <property type="protein sequence ID" value="CAB4023883.1"/>
    <property type="molecule type" value="Genomic_DNA"/>
</dbReference>
<proteinExistence type="predicted"/>
<reference evidence="2" key="1">
    <citation type="submission" date="2020-04" db="EMBL/GenBank/DDBJ databases">
        <authorList>
            <person name="Alioto T."/>
            <person name="Alioto T."/>
            <person name="Gomez Garrido J."/>
        </authorList>
    </citation>
    <scope>NUCLEOTIDE SEQUENCE</scope>
    <source>
        <strain evidence="2">A484AB</strain>
    </source>
</reference>
<protein>
    <submittedName>
        <fullName evidence="2">Uncharacterized protein</fullName>
    </submittedName>
</protein>
<feature type="non-terminal residue" evidence="2">
    <location>
        <position position="50"/>
    </location>
</feature>
<accession>A0A6S7K6I7</accession>
<feature type="region of interest" description="Disordered" evidence="1">
    <location>
        <begin position="20"/>
        <end position="50"/>
    </location>
</feature>
<dbReference type="AlphaFoldDB" id="A0A6S7K6I7"/>
<feature type="compositionally biased region" description="Basic and acidic residues" evidence="1">
    <location>
        <begin position="41"/>
        <end position="50"/>
    </location>
</feature>
<evidence type="ECO:0000313" key="3">
    <source>
        <dbReference type="Proteomes" id="UP001152795"/>
    </source>
</evidence>
<comment type="caution">
    <text evidence="2">The sequence shown here is derived from an EMBL/GenBank/DDBJ whole genome shotgun (WGS) entry which is preliminary data.</text>
</comment>